<dbReference type="PIRSF" id="PIRSF028205">
    <property type="entry name" value="UCP028205"/>
    <property type="match status" value="1"/>
</dbReference>
<evidence type="ECO:0000259" key="2">
    <source>
        <dbReference type="Pfam" id="PF17131"/>
    </source>
</evidence>
<accession>A0A1M5IDB0</accession>
<dbReference type="AlphaFoldDB" id="A0A1M5IDB0"/>
<evidence type="ECO:0000313" key="4">
    <source>
        <dbReference type="Proteomes" id="UP000184076"/>
    </source>
</evidence>
<evidence type="ECO:0000313" key="3">
    <source>
        <dbReference type="EMBL" id="SHG26225.1"/>
    </source>
</evidence>
<dbReference type="CDD" id="cd16329">
    <property type="entry name" value="LolA_like"/>
    <property type="match status" value="1"/>
</dbReference>
<gene>
    <name evidence="3" type="ORF">SAMN02745206_03572</name>
</gene>
<dbReference type="RefSeq" id="WP_218588519.1">
    <property type="nucleotide sequence ID" value="NZ_FQVB01000055.1"/>
</dbReference>
<dbReference type="STRING" id="1121391.SAMN02745206_03572"/>
<reference evidence="4" key="1">
    <citation type="submission" date="2016-11" db="EMBL/GenBank/DDBJ databases">
        <authorList>
            <person name="Varghese N."/>
            <person name="Submissions S."/>
        </authorList>
    </citation>
    <scope>NUCLEOTIDE SEQUENCE [LARGE SCALE GENOMIC DNA]</scope>
    <source>
        <strain evidence="4">DSM 9756</strain>
    </source>
</reference>
<dbReference type="Pfam" id="PF17131">
    <property type="entry name" value="LolA_like"/>
    <property type="match status" value="1"/>
</dbReference>
<protein>
    <recommendedName>
        <fullName evidence="2">Uncharacterized protein TP-0789 domain-containing protein</fullName>
    </recommendedName>
</protein>
<organism evidence="3 4">
    <name type="scientific">Desulfacinum infernum DSM 9756</name>
    <dbReference type="NCBI Taxonomy" id="1121391"/>
    <lineage>
        <taxon>Bacteria</taxon>
        <taxon>Pseudomonadati</taxon>
        <taxon>Thermodesulfobacteriota</taxon>
        <taxon>Syntrophobacteria</taxon>
        <taxon>Syntrophobacterales</taxon>
        <taxon>Syntrophobacteraceae</taxon>
        <taxon>Desulfacinum</taxon>
    </lineage>
</organism>
<evidence type="ECO:0000256" key="1">
    <source>
        <dbReference type="SAM" id="SignalP"/>
    </source>
</evidence>
<keyword evidence="1" id="KW-0732">Signal</keyword>
<sequence>MNILFLIAALATFWLWMSPQTIIAAQTDPVAAKILERADTIRNPQGDYVVHVRITDYKPEKPPKVAEYEVLVKGRDRTVVKTLAPPLDRGTTMLMLGYDMWVFMPSIRKPLRISLQQRLLGEVAYGDIARANFSGDYVPRLGKVVERKGVPCHELELTAVNEKVTYHRAKLWVATEDNRPIAAEFYAFSGKLLKTCTFEDYRPEKGVTRPHRLVLRDPLKEGYYSVMEYIHIEERELPGKYFTKEYLDKLRY</sequence>
<dbReference type="EMBL" id="FQVB01000055">
    <property type="protein sequence ID" value="SHG26225.1"/>
    <property type="molecule type" value="Genomic_DNA"/>
</dbReference>
<feature type="chain" id="PRO_5012612519" description="Uncharacterized protein TP-0789 domain-containing protein" evidence="1">
    <location>
        <begin position="25"/>
        <end position="252"/>
    </location>
</feature>
<feature type="signal peptide" evidence="1">
    <location>
        <begin position="1"/>
        <end position="24"/>
    </location>
</feature>
<proteinExistence type="predicted"/>
<dbReference type="InterPro" id="IPR011220">
    <property type="entry name" value="UCP028205"/>
</dbReference>
<keyword evidence="4" id="KW-1185">Reference proteome</keyword>
<feature type="domain" description="Uncharacterized protein TP-0789" evidence="2">
    <location>
        <begin position="74"/>
        <end position="248"/>
    </location>
</feature>
<dbReference type="InterPro" id="IPR033399">
    <property type="entry name" value="TP_0789-like"/>
</dbReference>
<dbReference type="Gene3D" id="2.50.20.10">
    <property type="entry name" value="Lipoprotein localisation LolA/LolB/LppX"/>
    <property type="match status" value="1"/>
</dbReference>
<name>A0A1M5IDB0_9BACT</name>
<dbReference type="Proteomes" id="UP000184076">
    <property type="component" value="Unassembled WGS sequence"/>
</dbReference>